<dbReference type="EMBL" id="RJVU01060593">
    <property type="protein sequence ID" value="ROJ46196.1"/>
    <property type="molecule type" value="Genomic_DNA"/>
</dbReference>
<dbReference type="Proteomes" id="UP000281406">
    <property type="component" value="Unassembled WGS sequence"/>
</dbReference>
<evidence type="ECO:0000256" key="1">
    <source>
        <dbReference type="SAM" id="MobiDB-lite"/>
    </source>
</evidence>
<comment type="caution">
    <text evidence="2">The sequence shown here is derived from an EMBL/GenBank/DDBJ whole genome shotgun (WGS) entry which is preliminary data.</text>
</comment>
<protein>
    <submittedName>
        <fullName evidence="2">Uncharacterized protein</fullName>
    </submittedName>
</protein>
<gene>
    <name evidence="2" type="ORF">DPX16_10921</name>
</gene>
<keyword evidence="3" id="KW-1185">Reference proteome</keyword>
<dbReference type="AlphaFoldDB" id="A0A3N0XVD2"/>
<accession>A0A3N0XVD2</accession>
<proteinExistence type="predicted"/>
<organism evidence="2 3">
    <name type="scientific">Anabarilius grahami</name>
    <name type="common">Kanglang fish</name>
    <name type="synonym">Barilius grahami</name>
    <dbReference type="NCBI Taxonomy" id="495550"/>
    <lineage>
        <taxon>Eukaryota</taxon>
        <taxon>Metazoa</taxon>
        <taxon>Chordata</taxon>
        <taxon>Craniata</taxon>
        <taxon>Vertebrata</taxon>
        <taxon>Euteleostomi</taxon>
        <taxon>Actinopterygii</taxon>
        <taxon>Neopterygii</taxon>
        <taxon>Teleostei</taxon>
        <taxon>Ostariophysi</taxon>
        <taxon>Cypriniformes</taxon>
        <taxon>Xenocyprididae</taxon>
        <taxon>Xenocypridinae</taxon>
        <taxon>Xenocypridinae incertae sedis</taxon>
        <taxon>Anabarilius</taxon>
    </lineage>
</organism>
<sequence length="146" mass="17054">MELEMRVTELDERKKELDRREKELDRREKELERRAMELDRREKKLDRGETPVRRDSKEIDPPNTRRLAGSAEVRIEGAKGALSSTLLKCKMKNGTLRFRGLNGHAHAHSIWDAAKEWTDVITLCRCSAVQILQPVPNRAPKEFDRH</sequence>
<evidence type="ECO:0000313" key="2">
    <source>
        <dbReference type="EMBL" id="ROJ46196.1"/>
    </source>
</evidence>
<name>A0A3N0XVD2_ANAGA</name>
<feature type="region of interest" description="Disordered" evidence="1">
    <location>
        <begin position="1"/>
        <end position="64"/>
    </location>
</feature>
<feature type="compositionally biased region" description="Basic and acidic residues" evidence="1">
    <location>
        <begin position="1"/>
        <end position="60"/>
    </location>
</feature>
<evidence type="ECO:0000313" key="3">
    <source>
        <dbReference type="Proteomes" id="UP000281406"/>
    </source>
</evidence>
<reference evidence="2 3" key="1">
    <citation type="submission" date="2018-10" db="EMBL/GenBank/DDBJ databases">
        <title>Genome assembly for a Yunnan-Guizhou Plateau 3E fish, Anabarilius grahami (Regan), and its evolutionary and genetic applications.</title>
        <authorList>
            <person name="Jiang W."/>
        </authorList>
    </citation>
    <scope>NUCLEOTIDE SEQUENCE [LARGE SCALE GENOMIC DNA]</scope>
    <source>
        <strain evidence="2">AG-KIZ</strain>
        <tissue evidence="2">Muscle</tissue>
    </source>
</reference>